<evidence type="ECO:0008006" key="2">
    <source>
        <dbReference type="Google" id="ProtNLM"/>
    </source>
</evidence>
<protein>
    <recommendedName>
        <fullName evidence="2">DUF2971 domain-containing protein</fullName>
    </recommendedName>
</protein>
<evidence type="ECO:0000313" key="1">
    <source>
        <dbReference type="EMBL" id="GAF93587.1"/>
    </source>
</evidence>
<dbReference type="AlphaFoldDB" id="X0TZK8"/>
<accession>X0TZK8</accession>
<name>X0TZK8_9ZZZZ</name>
<reference evidence="1" key="1">
    <citation type="journal article" date="2014" name="Front. Microbiol.">
        <title>High frequency of phylogenetically diverse reductive dehalogenase-homologous genes in deep subseafloor sedimentary metagenomes.</title>
        <authorList>
            <person name="Kawai M."/>
            <person name="Futagami T."/>
            <person name="Toyoda A."/>
            <person name="Takaki Y."/>
            <person name="Nishi S."/>
            <person name="Hori S."/>
            <person name="Arai W."/>
            <person name="Tsubouchi T."/>
            <person name="Morono Y."/>
            <person name="Uchiyama I."/>
            <person name="Ito T."/>
            <person name="Fujiyama A."/>
            <person name="Inagaki F."/>
            <person name="Takami H."/>
        </authorList>
    </citation>
    <scope>NUCLEOTIDE SEQUENCE</scope>
    <source>
        <strain evidence="1">Expedition CK06-06</strain>
    </source>
</reference>
<dbReference type="EMBL" id="BARS01019681">
    <property type="protein sequence ID" value="GAF93587.1"/>
    <property type="molecule type" value="Genomic_DNA"/>
</dbReference>
<gene>
    <name evidence="1" type="ORF">S01H1_31853</name>
</gene>
<sequence length="229" mass="26788">MNIKPNHPKSFFKYMSAATAEIVLKTRTLRWSHPDEFDDSLDVARVCDEKMDENKQRHIQDALIDLAVNFSSNLNKKTTNERFECLASLISLFGSDKTSAISELKKGPVDISNSFTELNERWEEIRNDFRILCLGIEKDNHNLWDKYAENHNGVVIELACNDESDSPWRIAKPVEYVKEKDLFLTVEDWAKVLSLEQMKAVECIFDKCTLRKARDNEHKWFEQNEWRIA</sequence>
<organism evidence="1">
    <name type="scientific">marine sediment metagenome</name>
    <dbReference type="NCBI Taxonomy" id="412755"/>
    <lineage>
        <taxon>unclassified sequences</taxon>
        <taxon>metagenomes</taxon>
        <taxon>ecological metagenomes</taxon>
    </lineage>
</organism>
<proteinExistence type="predicted"/>
<feature type="non-terminal residue" evidence="1">
    <location>
        <position position="229"/>
    </location>
</feature>
<comment type="caution">
    <text evidence="1">The sequence shown here is derived from an EMBL/GenBank/DDBJ whole genome shotgun (WGS) entry which is preliminary data.</text>
</comment>